<dbReference type="InterPro" id="IPR027417">
    <property type="entry name" value="P-loop_NTPase"/>
</dbReference>
<dbReference type="Gene3D" id="2.30.30.940">
    <property type="match status" value="1"/>
</dbReference>
<gene>
    <name evidence="3" type="primary">recD2</name>
    <name evidence="5" type="ORF">DXC78_01565</name>
</gene>
<dbReference type="GO" id="GO:0017116">
    <property type="term" value="F:single-stranded DNA helicase activity"/>
    <property type="evidence" value="ECO:0007669"/>
    <property type="project" value="TreeGrafter"/>
</dbReference>
<dbReference type="Pfam" id="PF18335">
    <property type="entry name" value="SH3_13"/>
    <property type="match status" value="1"/>
</dbReference>
<proteinExistence type="inferred from homology"/>
<dbReference type="SMART" id="SM00382">
    <property type="entry name" value="AAA"/>
    <property type="match status" value="1"/>
</dbReference>
<dbReference type="STRING" id="1123313.GCA_000420345_00222"/>
<evidence type="ECO:0000259" key="4">
    <source>
        <dbReference type="SMART" id="SM00382"/>
    </source>
</evidence>
<organism evidence="5 6">
    <name type="scientific">Faecalicoccus pleomorphus</name>
    <dbReference type="NCBI Taxonomy" id="1323"/>
    <lineage>
        <taxon>Bacteria</taxon>
        <taxon>Bacillati</taxon>
        <taxon>Bacillota</taxon>
        <taxon>Erysipelotrichia</taxon>
        <taxon>Erysipelotrichales</taxon>
        <taxon>Erysipelotrichaceae</taxon>
        <taxon>Faecalicoccus</taxon>
    </lineage>
</organism>
<name>A0A3E3E7T8_9FIRM</name>
<dbReference type="Pfam" id="PF13245">
    <property type="entry name" value="AAA_19"/>
    <property type="match status" value="1"/>
</dbReference>
<evidence type="ECO:0000313" key="6">
    <source>
        <dbReference type="Proteomes" id="UP000260721"/>
    </source>
</evidence>
<dbReference type="GO" id="GO:0005524">
    <property type="term" value="F:ATP binding"/>
    <property type="evidence" value="ECO:0007669"/>
    <property type="project" value="UniProtKB-UniRule"/>
</dbReference>
<keyword evidence="3" id="KW-0378">Hydrolase</keyword>
<feature type="binding site" evidence="3">
    <location>
        <begin position="345"/>
        <end position="349"/>
    </location>
    <ligand>
        <name>ATP</name>
        <dbReference type="ChEBI" id="CHEBI:30616"/>
    </ligand>
</feature>
<dbReference type="GO" id="GO:0009338">
    <property type="term" value="C:exodeoxyribonuclease V complex"/>
    <property type="evidence" value="ECO:0007669"/>
    <property type="project" value="TreeGrafter"/>
</dbReference>
<dbReference type="Gene3D" id="3.40.50.300">
    <property type="entry name" value="P-loop containing nucleotide triphosphate hydrolases"/>
    <property type="match status" value="2"/>
</dbReference>
<comment type="similarity">
    <text evidence="3">Belongs to the RecD family. RecD2 subfamily.</text>
</comment>
<protein>
    <recommendedName>
        <fullName evidence="3">ATP-dependent RecD2 DNA helicase</fullName>
        <ecNumber evidence="3">5.6.2.3</ecNumber>
    </recommendedName>
    <alternativeName>
        <fullName evidence="3">DNA 5'-3' helicase subunit RecD2</fullName>
    </alternativeName>
</protein>
<dbReference type="Pfam" id="PF13538">
    <property type="entry name" value="UvrD_C_2"/>
    <property type="match status" value="1"/>
</dbReference>
<dbReference type="Proteomes" id="UP000260721">
    <property type="component" value="Unassembled WGS sequence"/>
</dbReference>
<dbReference type="Pfam" id="PF14490">
    <property type="entry name" value="HHH_RecD2"/>
    <property type="match status" value="1"/>
</dbReference>
<dbReference type="EC" id="5.6.2.3" evidence="3"/>
<dbReference type="CDD" id="cd18809">
    <property type="entry name" value="SF1_C_RecD"/>
    <property type="match status" value="1"/>
</dbReference>
<keyword evidence="2 3" id="KW-0067">ATP-binding</keyword>
<dbReference type="Gene3D" id="1.10.10.2220">
    <property type="match status" value="1"/>
</dbReference>
<comment type="function">
    <text evidence="3">DNA-dependent ATPase and ATP-dependent 5'-3' DNA helicase. Has no activity on blunt DNA or DNA with 3'-overhangs, requires at least 10 bases of 5'-ssDNA for helicase activity.</text>
</comment>
<keyword evidence="1 3" id="KW-0547">Nucleotide-binding</keyword>
<dbReference type="NCBIfam" id="TIGR01448">
    <property type="entry name" value="recD_rel"/>
    <property type="match status" value="1"/>
</dbReference>
<dbReference type="InterPro" id="IPR041451">
    <property type="entry name" value="RecD2_SH13"/>
</dbReference>
<dbReference type="HAMAP" id="MF_01488">
    <property type="entry name" value="RecD2"/>
    <property type="match status" value="1"/>
</dbReference>
<keyword evidence="3" id="KW-0238">DNA-binding</keyword>
<evidence type="ECO:0000256" key="1">
    <source>
        <dbReference type="ARBA" id="ARBA00022741"/>
    </source>
</evidence>
<evidence type="ECO:0000256" key="3">
    <source>
        <dbReference type="HAMAP-Rule" id="MF_01488"/>
    </source>
</evidence>
<dbReference type="CDD" id="cd17933">
    <property type="entry name" value="DEXSc_RecD-like"/>
    <property type="match status" value="1"/>
</dbReference>
<dbReference type="AlphaFoldDB" id="A0A3E3E7T8"/>
<dbReference type="GO" id="GO:0006310">
    <property type="term" value="P:DNA recombination"/>
    <property type="evidence" value="ECO:0007669"/>
    <property type="project" value="InterPro"/>
</dbReference>
<dbReference type="EMBL" id="QUSK01000002">
    <property type="protein sequence ID" value="RGD78117.1"/>
    <property type="molecule type" value="Genomic_DNA"/>
</dbReference>
<keyword evidence="3" id="KW-0413">Isomerase</keyword>
<evidence type="ECO:0000256" key="2">
    <source>
        <dbReference type="ARBA" id="ARBA00022840"/>
    </source>
</evidence>
<comment type="caution">
    <text evidence="5">The sequence shown here is derived from an EMBL/GenBank/DDBJ whole genome shotgun (WGS) entry which is preliminary data.</text>
</comment>
<reference evidence="5 6" key="1">
    <citation type="submission" date="2018-08" db="EMBL/GenBank/DDBJ databases">
        <title>A genome reference for cultivated species of the human gut microbiota.</title>
        <authorList>
            <person name="Zou Y."/>
            <person name="Xue W."/>
            <person name="Luo G."/>
        </authorList>
    </citation>
    <scope>NUCLEOTIDE SEQUENCE [LARGE SCALE GENOMIC DNA]</scope>
    <source>
        <strain evidence="5 6">TF08-11</strain>
    </source>
</reference>
<dbReference type="InterPro" id="IPR055446">
    <property type="entry name" value="RecD2_N_OB"/>
</dbReference>
<evidence type="ECO:0000313" key="5">
    <source>
        <dbReference type="EMBL" id="RGD78117.1"/>
    </source>
</evidence>
<dbReference type="InterPro" id="IPR029493">
    <property type="entry name" value="RecD2-like_HHH"/>
</dbReference>
<dbReference type="InterPro" id="IPR027785">
    <property type="entry name" value="UvrD-like_helicase_C"/>
</dbReference>
<dbReference type="PANTHER" id="PTHR43788:SF6">
    <property type="entry name" value="DNA HELICASE B"/>
    <property type="match status" value="1"/>
</dbReference>
<sequence>MRRKSVDKQTIKASLDFIIFENQETHYVVGSFSETETYHTFTGAGRLQNPIEDQEYELVGRYITHPKYGSQFQILSAQNVLPKKERAILHFLTSDAFPTIGKKTAQAIYDTLGEECLHHIIEDPEKLDMVPGLNAKKKEIIKEGLQSFDGFNETYVRLMELGLDQKKIELLEQAYDNVLDVIEEDCFRPYYEIYGFGYRSALKLADGLEMDKKDTRRMDAYVYELTRNLSMATGNTYIFKTSLLERLPNCSIELLDEILDRLSLHKSLYVDDNKVYPFGLYDEEIEIAKILSHHQFKVDTLSKKDLDKKIEEVEFAYNLQYDSVQKQAIETFFNHSICIINGGPGTGKTTTVKGILALYNAFYPDSKIQLCAPTGRASKRLSQLAYADSKTIHSLLKWNKDDNTFAKDENDPLELDVLIIDEFSMVDTHLFCSLLKALPDHARILMIGDEDQLESVGPGKVFEDIISSHVFPVIHLEKIFRQKNGSGIVTLAKEIREETTCTYEDGVNFIEESSQRILPMIQGLTKDMNLDDFQILSPMYKGAAGIDAINVAMQEQFNPASINKQELKVGTTTFREDDKVMLLKNLPEEDVYNGDIGYIIEIDNSSKANQRISVDFGNRIVDFTYDFLYYLKHAYCISVHKAQGSEYDTVCCVVDQNSLHMLEKRLLYTGISRAKKQLFIIGQRYVFEKQVRLKNRRIRQTTLKKRIQDYIR</sequence>
<dbReference type="PANTHER" id="PTHR43788">
    <property type="entry name" value="DNA2/NAM7 HELICASE FAMILY MEMBER"/>
    <property type="match status" value="1"/>
</dbReference>
<dbReference type="Pfam" id="PF23139">
    <property type="entry name" value="OB_YrrC"/>
    <property type="match status" value="1"/>
</dbReference>
<keyword evidence="3 5" id="KW-0347">Helicase</keyword>
<feature type="domain" description="AAA+ ATPase" evidence="4">
    <location>
        <begin position="334"/>
        <end position="480"/>
    </location>
</feature>
<dbReference type="GO" id="GO:0043139">
    <property type="term" value="F:5'-3' DNA helicase activity"/>
    <property type="evidence" value="ECO:0007669"/>
    <property type="project" value="UniProtKB-UniRule"/>
</dbReference>
<comment type="catalytic activity">
    <reaction evidence="3">
        <text>ATP + H2O = ADP + phosphate + H(+)</text>
        <dbReference type="Rhea" id="RHEA:13065"/>
        <dbReference type="ChEBI" id="CHEBI:15377"/>
        <dbReference type="ChEBI" id="CHEBI:15378"/>
        <dbReference type="ChEBI" id="CHEBI:30616"/>
        <dbReference type="ChEBI" id="CHEBI:43474"/>
        <dbReference type="ChEBI" id="CHEBI:456216"/>
        <dbReference type="EC" id="5.6.2.3"/>
    </reaction>
</comment>
<dbReference type="SUPFAM" id="SSF52540">
    <property type="entry name" value="P-loop containing nucleoside triphosphate hydrolases"/>
    <property type="match status" value="2"/>
</dbReference>
<dbReference type="GO" id="GO:0016887">
    <property type="term" value="F:ATP hydrolysis activity"/>
    <property type="evidence" value="ECO:0007669"/>
    <property type="project" value="RHEA"/>
</dbReference>
<dbReference type="InterPro" id="IPR003593">
    <property type="entry name" value="AAA+_ATPase"/>
</dbReference>
<dbReference type="GO" id="GO:0003677">
    <property type="term" value="F:DNA binding"/>
    <property type="evidence" value="ECO:0007669"/>
    <property type="project" value="UniProtKB-UniRule"/>
</dbReference>
<dbReference type="InterPro" id="IPR006345">
    <property type="entry name" value="RecD2"/>
</dbReference>
<accession>A0A3E3E7T8</accession>
<dbReference type="InterPro" id="IPR050534">
    <property type="entry name" value="Coronavir_polyprotein_1ab"/>
</dbReference>